<feature type="region of interest" description="Disordered" evidence="1">
    <location>
        <begin position="181"/>
        <end position="212"/>
    </location>
</feature>
<feature type="compositionally biased region" description="Acidic residues" evidence="1">
    <location>
        <begin position="198"/>
        <end position="212"/>
    </location>
</feature>
<feature type="region of interest" description="Disordered" evidence="1">
    <location>
        <begin position="14"/>
        <end position="41"/>
    </location>
</feature>
<dbReference type="AlphaFoldDB" id="A0A371D0V8"/>
<keyword evidence="4" id="KW-1185">Reference proteome</keyword>
<dbReference type="OrthoDB" id="2747875at2759"/>
<reference evidence="2 4" key="1">
    <citation type="journal article" date="2018" name="Biotechnol. Biofuels">
        <title>Integrative visual omics of the white-rot fungus Polyporus brumalis exposes the biotechnological potential of its oxidative enzymes for delignifying raw plant biomass.</title>
        <authorList>
            <person name="Miyauchi S."/>
            <person name="Rancon A."/>
            <person name="Drula E."/>
            <person name="Hage H."/>
            <person name="Chaduli D."/>
            <person name="Favel A."/>
            <person name="Grisel S."/>
            <person name="Henrissat B."/>
            <person name="Herpoel-Gimbert I."/>
            <person name="Ruiz-Duenas F.J."/>
            <person name="Chevret D."/>
            <person name="Hainaut M."/>
            <person name="Lin J."/>
            <person name="Wang M."/>
            <person name="Pangilinan J."/>
            <person name="Lipzen A."/>
            <person name="Lesage-Meessen L."/>
            <person name="Navarro D."/>
            <person name="Riley R."/>
            <person name="Grigoriev I.V."/>
            <person name="Zhou S."/>
            <person name="Raouche S."/>
            <person name="Rosso M.N."/>
        </authorList>
    </citation>
    <scope>NUCLEOTIDE SEQUENCE [LARGE SCALE GENOMIC DNA]</scope>
    <source>
        <strain evidence="2 4">BRFM 1820</strain>
    </source>
</reference>
<name>A0A371D0V8_9APHY</name>
<evidence type="ECO:0000313" key="2">
    <source>
        <dbReference type="EMBL" id="RDX46176.1"/>
    </source>
</evidence>
<protein>
    <submittedName>
        <fullName evidence="2">Uncharacterized protein</fullName>
    </submittedName>
</protein>
<dbReference type="Proteomes" id="UP000256964">
    <property type="component" value="Unassembled WGS sequence"/>
</dbReference>
<evidence type="ECO:0000313" key="4">
    <source>
        <dbReference type="Proteomes" id="UP000256964"/>
    </source>
</evidence>
<dbReference type="EMBL" id="KZ857430">
    <property type="protein sequence ID" value="RDX46177.1"/>
    <property type="molecule type" value="Genomic_DNA"/>
</dbReference>
<organism evidence="2 4">
    <name type="scientific">Lentinus brumalis</name>
    <dbReference type="NCBI Taxonomy" id="2498619"/>
    <lineage>
        <taxon>Eukaryota</taxon>
        <taxon>Fungi</taxon>
        <taxon>Dikarya</taxon>
        <taxon>Basidiomycota</taxon>
        <taxon>Agaricomycotina</taxon>
        <taxon>Agaricomycetes</taxon>
        <taxon>Polyporales</taxon>
        <taxon>Polyporaceae</taxon>
        <taxon>Lentinus</taxon>
    </lineage>
</organism>
<dbReference type="EMBL" id="KZ857430">
    <property type="protein sequence ID" value="RDX46176.1"/>
    <property type="molecule type" value="Genomic_DNA"/>
</dbReference>
<evidence type="ECO:0000256" key="1">
    <source>
        <dbReference type="SAM" id="MobiDB-lite"/>
    </source>
</evidence>
<evidence type="ECO:0000313" key="3">
    <source>
        <dbReference type="EMBL" id="RDX46177.1"/>
    </source>
</evidence>
<sequence>MPAARRPLQFVSDPLSFEPYRRPAPARPARPADRAYSSKSSAERGQLRSLLDKAVVEQTGVRKARMWFTVTTFCTKVFLRFGIKLVGWPPYIPFQNLSDGPVTMDDIRELIGLCQKDPEQPSELPQLRFVAATAEEVRAARLDAASACPGPLFPAPTPRYEYSNIGRRVLRPDVTVNGQLTQPRYERNGPKSAKVVSDEEDGEPSAGIAEEDLPPMVTQWGVRMVWCHGVWRYVGEGELYDDPVSECE</sequence>
<accession>A0A371D0V8</accession>
<gene>
    <name evidence="2" type="ORF">OH76DRAFT_1485762</name>
    <name evidence="3" type="ORF">OH76DRAFT_1485763</name>
</gene>
<dbReference type="STRING" id="139420.A0A371D0V8"/>
<proteinExistence type="predicted"/>